<dbReference type="Pfam" id="PF00561">
    <property type="entry name" value="Abhydrolase_1"/>
    <property type="match status" value="1"/>
</dbReference>
<dbReference type="GO" id="GO:0016787">
    <property type="term" value="F:hydrolase activity"/>
    <property type="evidence" value="ECO:0007669"/>
    <property type="project" value="UniProtKB-KW"/>
</dbReference>
<evidence type="ECO:0000313" key="4">
    <source>
        <dbReference type="Proteomes" id="UP001595526"/>
    </source>
</evidence>
<accession>A0ABV7JQM0</accession>
<sequence length="309" mass="34513">MINRQLKFIKEQPTKIIEIEALLIAYEEYGLSNGWPVILSHGFPYDVHAFGKVASILTQAGARVIAPYTRGFGPTRFVSADVMRNGQQAARGSDIIKLSDALGLERPILGGFDWGGNASCVASVLWPEKVSGLVSYAGYDVIDVEQQRHAVTPSLERTCWYQHLFQSERGRECLTENRYEIGRMLWSEWSPNWQFDKETYTRTAAAFENPDFVDVVIHWYRFMHGLEEGEPALQPLEDHLAKKPKVKVPAVTVDGTSDPLKPGGTSDHASMFVGPHQHIVVDAGHNVPQENPRVFADAVIKVHGWSSNS</sequence>
<dbReference type="PRINTS" id="PR00412">
    <property type="entry name" value="EPOXHYDRLASE"/>
</dbReference>
<dbReference type="InterPro" id="IPR000073">
    <property type="entry name" value="AB_hydrolase_1"/>
</dbReference>
<comment type="caution">
    <text evidence="3">The sequence shown here is derived from an EMBL/GenBank/DDBJ whole genome shotgun (WGS) entry which is preliminary data.</text>
</comment>
<dbReference type="RefSeq" id="WP_379025100.1">
    <property type="nucleotide sequence ID" value="NZ_JBHRTA010000038.1"/>
</dbReference>
<proteinExistence type="predicted"/>
<dbReference type="Gene3D" id="3.40.50.1820">
    <property type="entry name" value="alpha/beta hydrolase"/>
    <property type="match status" value="1"/>
</dbReference>
<evidence type="ECO:0000256" key="1">
    <source>
        <dbReference type="ARBA" id="ARBA00022801"/>
    </source>
</evidence>
<name>A0ABV7JQM0_9SPHI</name>
<evidence type="ECO:0000313" key="3">
    <source>
        <dbReference type="EMBL" id="MFC3199472.1"/>
    </source>
</evidence>
<dbReference type="Proteomes" id="UP001595526">
    <property type="component" value="Unassembled WGS sequence"/>
</dbReference>
<evidence type="ECO:0000259" key="2">
    <source>
        <dbReference type="Pfam" id="PF00561"/>
    </source>
</evidence>
<keyword evidence="1 3" id="KW-0378">Hydrolase</keyword>
<keyword evidence="4" id="KW-1185">Reference proteome</keyword>
<dbReference type="EMBL" id="JBHRTA010000038">
    <property type="protein sequence ID" value="MFC3199472.1"/>
    <property type="molecule type" value="Genomic_DNA"/>
</dbReference>
<gene>
    <name evidence="3" type="ORF">ACFOET_17755</name>
</gene>
<dbReference type="InterPro" id="IPR000639">
    <property type="entry name" value="Epox_hydrolase-like"/>
</dbReference>
<organism evidence="3 4">
    <name type="scientific">Parapedobacter deserti</name>
    <dbReference type="NCBI Taxonomy" id="1912957"/>
    <lineage>
        <taxon>Bacteria</taxon>
        <taxon>Pseudomonadati</taxon>
        <taxon>Bacteroidota</taxon>
        <taxon>Sphingobacteriia</taxon>
        <taxon>Sphingobacteriales</taxon>
        <taxon>Sphingobacteriaceae</taxon>
        <taxon>Parapedobacter</taxon>
    </lineage>
</organism>
<dbReference type="PANTHER" id="PTHR43329">
    <property type="entry name" value="EPOXIDE HYDROLASE"/>
    <property type="match status" value="1"/>
</dbReference>
<protein>
    <submittedName>
        <fullName evidence="3">Alpha/beta fold hydrolase</fullName>
    </submittedName>
</protein>
<dbReference type="InterPro" id="IPR029058">
    <property type="entry name" value="AB_hydrolase_fold"/>
</dbReference>
<feature type="domain" description="AB hydrolase-1" evidence="2">
    <location>
        <begin position="36"/>
        <end position="138"/>
    </location>
</feature>
<dbReference type="SUPFAM" id="SSF53474">
    <property type="entry name" value="alpha/beta-Hydrolases"/>
    <property type="match status" value="1"/>
</dbReference>
<reference evidence="4" key="1">
    <citation type="journal article" date="2019" name="Int. J. Syst. Evol. Microbiol.">
        <title>The Global Catalogue of Microorganisms (GCM) 10K type strain sequencing project: providing services to taxonomists for standard genome sequencing and annotation.</title>
        <authorList>
            <consortium name="The Broad Institute Genomics Platform"/>
            <consortium name="The Broad Institute Genome Sequencing Center for Infectious Disease"/>
            <person name="Wu L."/>
            <person name="Ma J."/>
        </authorList>
    </citation>
    <scope>NUCLEOTIDE SEQUENCE [LARGE SCALE GENOMIC DNA]</scope>
    <source>
        <strain evidence="4">KCTC 52416</strain>
    </source>
</reference>